<evidence type="ECO:0000313" key="3">
    <source>
        <dbReference type="Proteomes" id="UP000306791"/>
    </source>
</evidence>
<keyword evidence="3" id="KW-1185">Reference proteome</keyword>
<proteinExistence type="predicted"/>
<dbReference type="RefSeq" id="WP_138234524.1">
    <property type="nucleotide sequence ID" value="NZ_CP185860.1"/>
</dbReference>
<name>A0ABY2UMB5_9GAMM</name>
<reference evidence="2 3" key="1">
    <citation type="submission" date="2019-05" db="EMBL/GenBank/DDBJ databases">
        <title>Microbulbifer harenosus sp. nov., an alginate-degrading bacterium isolated from coastal sand.</title>
        <authorList>
            <person name="Huang H."/>
            <person name="Mo K."/>
            <person name="Bao S."/>
        </authorList>
    </citation>
    <scope>NUCLEOTIDE SEQUENCE [LARGE SCALE GENOMIC DNA]</scope>
    <source>
        <strain evidence="2 3">HB161719</strain>
    </source>
</reference>
<feature type="compositionally biased region" description="Basic and acidic residues" evidence="1">
    <location>
        <begin position="294"/>
        <end position="308"/>
    </location>
</feature>
<evidence type="ECO:0000313" key="2">
    <source>
        <dbReference type="EMBL" id="TLM79353.1"/>
    </source>
</evidence>
<protein>
    <recommendedName>
        <fullName evidence="4">MACPF domain-containing protein</fullName>
    </recommendedName>
</protein>
<feature type="region of interest" description="Disordered" evidence="1">
    <location>
        <begin position="274"/>
        <end position="326"/>
    </location>
</feature>
<comment type="caution">
    <text evidence="2">The sequence shown here is derived from an EMBL/GenBank/DDBJ whole genome shotgun (WGS) entry which is preliminary data.</text>
</comment>
<evidence type="ECO:0008006" key="4">
    <source>
        <dbReference type="Google" id="ProtNLM"/>
    </source>
</evidence>
<feature type="compositionally biased region" description="Polar residues" evidence="1">
    <location>
        <begin position="208"/>
        <end position="224"/>
    </location>
</feature>
<dbReference type="EMBL" id="VANI01000004">
    <property type="protein sequence ID" value="TLM79353.1"/>
    <property type="molecule type" value="Genomic_DNA"/>
</dbReference>
<organism evidence="2 3">
    <name type="scientific">Microbulbifer harenosus</name>
    <dbReference type="NCBI Taxonomy" id="2576840"/>
    <lineage>
        <taxon>Bacteria</taxon>
        <taxon>Pseudomonadati</taxon>
        <taxon>Pseudomonadota</taxon>
        <taxon>Gammaproteobacteria</taxon>
        <taxon>Cellvibrionales</taxon>
        <taxon>Microbulbiferaceae</taxon>
        <taxon>Microbulbifer</taxon>
    </lineage>
</organism>
<feature type="region of interest" description="Disordered" evidence="1">
    <location>
        <begin position="208"/>
        <end position="231"/>
    </location>
</feature>
<gene>
    <name evidence="2" type="ORF">FDY93_04465</name>
</gene>
<sequence>MPDINEPKAIQFSEAGQPAKINYQVPLPGAHTGRRIIELDLGLGHKDFTALARTAGTSYKDSLGIDPKVKDKILPNNTKVQNFLSESIHRISTRITRLPENVKPQRATLDKAASGNTSPQMKTITALNNAIDADIFKENIHVGMVMVPSVGWAGNLTYTPHPVDSPEKPKIFLVERYGVSSFLGDYGMGKTVKTFTLLPGETTKISMRTWQSTKESRQESSSIIDSHEQSARERFADKIQNETTDKQTKSKTEEWHVEAEVSASWGFGSASVSGGGSGEYSSGREQFAKQAAESVKEHAAEASSKREMSVTSSSEREEESGSETIIERTISNANMRRVLNFVFRELNQEYITKLHLKDVRVAFTNGRRDSWREVPISGLLGFLQEFVVEAKIPKVARAILKIAGFIADSEDVMVPTLERVNLVDHGTRIEITPATLDENGEFPVPTRNSYYRFKTGPLHQDDASNPVDGVLLNESRITMRTDSVIVEALLGQADALDEYAMSIQRAAANKETLANDRERLVQAAIAEAKLEDRLETIVDLNRLCALETAE</sequence>
<dbReference type="Proteomes" id="UP000306791">
    <property type="component" value="Unassembled WGS sequence"/>
</dbReference>
<evidence type="ECO:0000256" key="1">
    <source>
        <dbReference type="SAM" id="MobiDB-lite"/>
    </source>
</evidence>
<accession>A0ABY2UMB5</accession>